<dbReference type="PANTHER" id="PTHR34390:SF1">
    <property type="entry name" value="SUCCINATE TRANSPORTER SUBUNIT YJJB-RELATED"/>
    <property type="match status" value="1"/>
</dbReference>
<gene>
    <name evidence="10" type="ORF">GCM10009680_01180</name>
</gene>
<keyword evidence="3" id="KW-0997">Cell inner membrane</keyword>
<sequence length="92" mass="9549">MLSRYRYASALPYVTAAIGPLLPGSATYFGLLALAQGNLDRGIPFLTQAAALALAIAIGVNLGGEAARLFLKTPGATADPSDRRAAKRTRGF</sequence>
<evidence type="ECO:0000256" key="3">
    <source>
        <dbReference type="ARBA" id="ARBA00022519"/>
    </source>
</evidence>
<keyword evidence="6 8" id="KW-0472">Membrane</keyword>
<dbReference type="InterPro" id="IPR024528">
    <property type="entry name" value="ThrE_2"/>
</dbReference>
<evidence type="ECO:0000256" key="2">
    <source>
        <dbReference type="ARBA" id="ARBA00022475"/>
    </source>
</evidence>
<evidence type="ECO:0000256" key="4">
    <source>
        <dbReference type="ARBA" id="ARBA00022692"/>
    </source>
</evidence>
<feature type="domain" description="Threonine/Serine exporter ThrE" evidence="9">
    <location>
        <begin position="2"/>
        <end position="62"/>
    </location>
</feature>
<feature type="transmembrane region" description="Helical" evidence="8">
    <location>
        <begin position="43"/>
        <end position="62"/>
    </location>
</feature>
<keyword evidence="2" id="KW-1003">Cell membrane</keyword>
<feature type="transmembrane region" description="Helical" evidence="8">
    <location>
        <begin position="12"/>
        <end position="31"/>
    </location>
</feature>
<comment type="subcellular location">
    <subcellularLocation>
        <location evidence="1">Cell membrane</location>
        <topology evidence="1">Multi-pass membrane protein</topology>
    </subcellularLocation>
</comment>
<keyword evidence="4 8" id="KW-0812">Transmembrane</keyword>
<keyword evidence="11" id="KW-1185">Reference proteome</keyword>
<accession>A0ABN2G4M3</accession>
<evidence type="ECO:0000313" key="10">
    <source>
        <dbReference type="EMBL" id="GAA1665250.1"/>
    </source>
</evidence>
<comment type="similarity">
    <text evidence="7">Belongs to the ThrE exporter (TC 2.A.79) family.</text>
</comment>
<evidence type="ECO:0000259" key="9">
    <source>
        <dbReference type="Pfam" id="PF12821"/>
    </source>
</evidence>
<evidence type="ECO:0000256" key="8">
    <source>
        <dbReference type="SAM" id="Phobius"/>
    </source>
</evidence>
<evidence type="ECO:0000256" key="1">
    <source>
        <dbReference type="ARBA" id="ARBA00004651"/>
    </source>
</evidence>
<protein>
    <recommendedName>
        <fullName evidence="9">Threonine/Serine exporter ThrE domain-containing protein</fullName>
    </recommendedName>
</protein>
<dbReference type="Pfam" id="PF12821">
    <property type="entry name" value="ThrE_2"/>
    <property type="match status" value="1"/>
</dbReference>
<proteinExistence type="inferred from homology"/>
<dbReference type="EMBL" id="BAAALR010000002">
    <property type="protein sequence ID" value="GAA1665250.1"/>
    <property type="molecule type" value="Genomic_DNA"/>
</dbReference>
<dbReference type="InterPro" id="IPR050539">
    <property type="entry name" value="ThrE_Dicarb/AminoAcid_Exp"/>
</dbReference>
<evidence type="ECO:0000256" key="6">
    <source>
        <dbReference type="ARBA" id="ARBA00023136"/>
    </source>
</evidence>
<dbReference type="Proteomes" id="UP001499947">
    <property type="component" value="Unassembled WGS sequence"/>
</dbReference>
<evidence type="ECO:0000256" key="7">
    <source>
        <dbReference type="ARBA" id="ARBA00034125"/>
    </source>
</evidence>
<dbReference type="PANTHER" id="PTHR34390">
    <property type="entry name" value="UPF0442 PROTEIN YJJB-RELATED"/>
    <property type="match status" value="1"/>
</dbReference>
<evidence type="ECO:0000256" key="5">
    <source>
        <dbReference type="ARBA" id="ARBA00022989"/>
    </source>
</evidence>
<organism evidence="10 11">
    <name type="scientific">Streptomyces yatensis</name>
    <dbReference type="NCBI Taxonomy" id="155177"/>
    <lineage>
        <taxon>Bacteria</taxon>
        <taxon>Bacillati</taxon>
        <taxon>Actinomycetota</taxon>
        <taxon>Actinomycetes</taxon>
        <taxon>Kitasatosporales</taxon>
        <taxon>Streptomycetaceae</taxon>
        <taxon>Streptomyces</taxon>
        <taxon>Streptomyces violaceusniger group</taxon>
    </lineage>
</organism>
<reference evidence="10 11" key="1">
    <citation type="journal article" date="2019" name="Int. J. Syst. Evol. Microbiol.">
        <title>The Global Catalogue of Microorganisms (GCM) 10K type strain sequencing project: providing services to taxonomists for standard genome sequencing and annotation.</title>
        <authorList>
            <consortium name="The Broad Institute Genomics Platform"/>
            <consortium name="The Broad Institute Genome Sequencing Center for Infectious Disease"/>
            <person name="Wu L."/>
            <person name="Ma J."/>
        </authorList>
    </citation>
    <scope>NUCLEOTIDE SEQUENCE [LARGE SCALE GENOMIC DNA]</scope>
    <source>
        <strain evidence="10 11">JCM 13244</strain>
    </source>
</reference>
<evidence type="ECO:0000313" key="11">
    <source>
        <dbReference type="Proteomes" id="UP001499947"/>
    </source>
</evidence>
<name>A0ABN2G4M3_9ACTN</name>
<keyword evidence="5 8" id="KW-1133">Transmembrane helix</keyword>
<comment type="caution">
    <text evidence="10">The sequence shown here is derived from an EMBL/GenBank/DDBJ whole genome shotgun (WGS) entry which is preliminary data.</text>
</comment>